<feature type="compositionally biased region" description="Polar residues" evidence="1">
    <location>
        <begin position="1"/>
        <end position="10"/>
    </location>
</feature>
<proteinExistence type="predicted"/>
<name>A0A3P7KPV3_STRVU</name>
<feature type="compositionally biased region" description="Low complexity" evidence="1">
    <location>
        <begin position="11"/>
        <end position="35"/>
    </location>
</feature>
<organism evidence="2 3">
    <name type="scientific">Strongylus vulgaris</name>
    <name type="common">Blood worm</name>
    <dbReference type="NCBI Taxonomy" id="40348"/>
    <lineage>
        <taxon>Eukaryota</taxon>
        <taxon>Metazoa</taxon>
        <taxon>Ecdysozoa</taxon>
        <taxon>Nematoda</taxon>
        <taxon>Chromadorea</taxon>
        <taxon>Rhabditida</taxon>
        <taxon>Rhabditina</taxon>
        <taxon>Rhabditomorpha</taxon>
        <taxon>Strongyloidea</taxon>
        <taxon>Strongylidae</taxon>
        <taxon>Strongylus</taxon>
    </lineage>
</organism>
<evidence type="ECO:0000256" key="1">
    <source>
        <dbReference type="SAM" id="MobiDB-lite"/>
    </source>
</evidence>
<gene>
    <name evidence="2" type="ORF">SVUK_LOCUS7623</name>
</gene>
<dbReference type="Proteomes" id="UP000270094">
    <property type="component" value="Unassembled WGS sequence"/>
</dbReference>
<reference evidence="2 3" key="1">
    <citation type="submission" date="2018-11" db="EMBL/GenBank/DDBJ databases">
        <authorList>
            <consortium name="Pathogen Informatics"/>
        </authorList>
    </citation>
    <scope>NUCLEOTIDE SEQUENCE [LARGE SCALE GENOMIC DNA]</scope>
</reference>
<feature type="region of interest" description="Disordered" evidence="1">
    <location>
        <begin position="1"/>
        <end position="88"/>
    </location>
</feature>
<sequence length="135" mass="13917">MSSNNHNQLPSATVSSSGSSATALCGPNGSNNSSGERSDRSGSRSGSPPSQFMGPTPPNHGVAAPHQKNLARVQATAPPVVTCSPSSLSTQSVAPQIATIGASEHTDSSAEVRFIKILTLLVLFLLHMQLITNRI</sequence>
<keyword evidence="3" id="KW-1185">Reference proteome</keyword>
<protein>
    <submittedName>
        <fullName evidence="2">Uncharacterized protein</fullName>
    </submittedName>
</protein>
<dbReference type="EMBL" id="UYYB01026329">
    <property type="protein sequence ID" value="VDM72625.1"/>
    <property type="molecule type" value="Genomic_DNA"/>
</dbReference>
<accession>A0A3P7KPV3</accession>
<evidence type="ECO:0000313" key="3">
    <source>
        <dbReference type="Proteomes" id="UP000270094"/>
    </source>
</evidence>
<dbReference type="AlphaFoldDB" id="A0A3P7KPV3"/>
<evidence type="ECO:0000313" key="2">
    <source>
        <dbReference type="EMBL" id="VDM72625.1"/>
    </source>
</evidence>